<evidence type="ECO:0000256" key="6">
    <source>
        <dbReference type="ARBA" id="ARBA00023315"/>
    </source>
</evidence>
<keyword evidence="2" id="KW-1003">Cell membrane</keyword>
<dbReference type="GO" id="GO:0016746">
    <property type="term" value="F:acyltransferase activity"/>
    <property type="evidence" value="ECO:0007669"/>
    <property type="project" value="UniProtKB-KW"/>
</dbReference>
<accession>A0A7C9B8W7</accession>
<dbReference type="Proteomes" id="UP000479293">
    <property type="component" value="Unassembled WGS sequence"/>
</dbReference>
<evidence type="ECO:0000313" key="9">
    <source>
        <dbReference type="Proteomes" id="UP000479293"/>
    </source>
</evidence>
<name>A0A7C9B8W7_9BACT</name>
<dbReference type="GO" id="GO:0005886">
    <property type="term" value="C:plasma membrane"/>
    <property type="evidence" value="ECO:0007669"/>
    <property type="project" value="UniProtKB-SubCell"/>
</dbReference>
<evidence type="ECO:0000256" key="2">
    <source>
        <dbReference type="ARBA" id="ARBA00022475"/>
    </source>
</evidence>
<gene>
    <name evidence="8" type="ORF">GBK04_06320</name>
</gene>
<dbReference type="GO" id="GO:0009247">
    <property type="term" value="P:glycolipid biosynthetic process"/>
    <property type="evidence" value="ECO:0007669"/>
    <property type="project" value="UniProtKB-ARBA"/>
</dbReference>
<dbReference type="AlphaFoldDB" id="A0A7C9B8W7"/>
<keyword evidence="9" id="KW-1185">Reference proteome</keyword>
<dbReference type="Pfam" id="PF03279">
    <property type="entry name" value="Lip_A_acyltrans"/>
    <property type="match status" value="1"/>
</dbReference>
<dbReference type="RefSeq" id="WP_152757876.1">
    <property type="nucleotide sequence ID" value="NZ_WHLY01000002.1"/>
</dbReference>
<sequence>MKNLPGHLLVSLLNAISRLSWKTMYRLSDAIQWIVFDLFKYRKQVIAENLERSFPNKSAAERSQIQRAFHRNLSDIIAETLKLSRMSRQEIGQRFEGDVSLLENYYRQGRNVVVVLGHLGNWELANLYASSHFSHHIVVVYHPLANPLFEKYVKDVRSRFGSELIPMKQAYARPPVPGEKPFLFFLVNDQSPNPHKAYWTTFLHQDTGIFRGVEVIARQFNSPVVYAKIERNEAKRGHYRVALDLITDNPAEVPQNGILEKQARLLEADIRRQPANWLWSHKRWKHRRPTRLEPSQVFDKTSHREPQAR</sequence>
<dbReference type="PANTHER" id="PTHR30606">
    <property type="entry name" value="LIPID A BIOSYNTHESIS LAUROYL ACYLTRANSFERASE"/>
    <property type="match status" value="1"/>
</dbReference>
<dbReference type="PANTHER" id="PTHR30606:SF10">
    <property type="entry name" value="PHOSPHATIDYLINOSITOL MANNOSIDE ACYLTRANSFERASE"/>
    <property type="match status" value="1"/>
</dbReference>
<dbReference type="EMBL" id="WHLY01000002">
    <property type="protein sequence ID" value="MPR32982.1"/>
    <property type="molecule type" value="Genomic_DNA"/>
</dbReference>
<keyword evidence="5" id="KW-0472">Membrane</keyword>
<organism evidence="8 9">
    <name type="scientific">Salmonirosea aquatica</name>
    <dbReference type="NCBI Taxonomy" id="2654236"/>
    <lineage>
        <taxon>Bacteria</taxon>
        <taxon>Pseudomonadati</taxon>
        <taxon>Bacteroidota</taxon>
        <taxon>Cytophagia</taxon>
        <taxon>Cytophagales</taxon>
        <taxon>Spirosomataceae</taxon>
        <taxon>Salmonirosea</taxon>
    </lineage>
</organism>
<evidence type="ECO:0000256" key="5">
    <source>
        <dbReference type="ARBA" id="ARBA00023136"/>
    </source>
</evidence>
<reference evidence="8 9" key="1">
    <citation type="submission" date="2019-10" db="EMBL/GenBank/DDBJ databases">
        <title>Draft Genome Sequence of Cytophagaceae sp. SJW1-29.</title>
        <authorList>
            <person name="Choi A."/>
        </authorList>
    </citation>
    <scope>NUCLEOTIDE SEQUENCE [LARGE SCALE GENOMIC DNA]</scope>
    <source>
        <strain evidence="8 9">SJW1-29</strain>
    </source>
</reference>
<evidence type="ECO:0000256" key="3">
    <source>
        <dbReference type="ARBA" id="ARBA00022519"/>
    </source>
</evidence>
<proteinExistence type="predicted"/>
<keyword evidence="3" id="KW-0997">Cell inner membrane</keyword>
<comment type="caution">
    <text evidence="8">The sequence shown here is derived from an EMBL/GenBank/DDBJ whole genome shotgun (WGS) entry which is preliminary data.</text>
</comment>
<evidence type="ECO:0000256" key="7">
    <source>
        <dbReference type="SAM" id="MobiDB-lite"/>
    </source>
</evidence>
<keyword evidence="6 8" id="KW-0012">Acyltransferase</keyword>
<comment type="subcellular location">
    <subcellularLocation>
        <location evidence="1">Cell inner membrane</location>
    </subcellularLocation>
</comment>
<feature type="compositionally biased region" description="Basic and acidic residues" evidence="7">
    <location>
        <begin position="300"/>
        <end position="309"/>
    </location>
</feature>
<evidence type="ECO:0000256" key="4">
    <source>
        <dbReference type="ARBA" id="ARBA00022679"/>
    </source>
</evidence>
<dbReference type="CDD" id="cd07984">
    <property type="entry name" value="LPLAT_LABLAT-like"/>
    <property type="match status" value="1"/>
</dbReference>
<evidence type="ECO:0000313" key="8">
    <source>
        <dbReference type="EMBL" id="MPR32982.1"/>
    </source>
</evidence>
<evidence type="ECO:0000256" key="1">
    <source>
        <dbReference type="ARBA" id="ARBA00004533"/>
    </source>
</evidence>
<keyword evidence="4 8" id="KW-0808">Transferase</keyword>
<protein>
    <submittedName>
        <fullName evidence="8">Lipid A biosynthesis acyltransferase</fullName>
    </submittedName>
</protein>
<dbReference type="InterPro" id="IPR004960">
    <property type="entry name" value="LipA_acyltrans"/>
</dbReference>
<feature type="region of interest" description="Disordered" evidence="7">
    <location>
        <begin position="290"/>
        <end position="309"/>
    </location>
</feature>